<accession>T0RD08</accession>
<dbReference type="RefSeq" id="XP_008616461.1">
    <property type="nucleotide sequence ID" value="XM_008618239.1"/>
</dbReference>
<reference evidence="1 2" key="1">
    <citation type="submission" date="2012-04" db="EMBL/GenBank/DDBJ databases">
        <title>The Genome Sequence of Saprolegnia declina VS20.</title>
        <authorList>
            <consortium name="The Broad Institute Genome Sequencing Platform"/>
            <person name="Russ C."/>
            <person name="Nusbaum C."/>
            <person name="Tyler B."/>
            <person name="van West P."/>
            <person name="Dieguez-Uribeondo J."/>
            <person name="de Bruijn I."/>
            <person name="Tripathy S."/>
            <person name="Jiang R."/>
            <person name="Young S.K."/>
            <person name="Zeng Q."/>
            <person name="Gargeya S."/>
            <person name="Fitzgerald M."/>
            <person name="Haas B."/>
            <person name="Abouelleil A."/>
            <person name="Alvarado L."/>
            <person name="Arachchi H.M."/>
            <person name="Berlin A."/>
            <person name="Chapman S.B."/>
            <person name="Goldberg J."/>
            <person name="Griggs A."/>
            <person name="Gujja S."/>
            <person name="Hansen M."/>
            <person name="Howarth C."/>
            <person name="Imamovic A."/>
            <person name="Larimer J."/>
            <person name="McCowen C."/>
            <person name="Montmayeur A."/>
            <person name="Murphy C."/>
            <person name="Neiman D."/>
            <person name="Pearson M."/>
            <person name="Priest M."/>
            <person name="Roberts A."/>
            <person name="Saif S."/>
            <person name="Shea T."/>
            <person name="Sisk P."/>
            <person name="Sykes S."/>
            <person name="Wortman J."/>
            <person name="Nusbaum C."/>
            <person name="Birren B."/>
        </authorList>
    </citation>
    <scope>NUCLEOTIDE SEQUENCE [LARGE SCALE GENOMIC DNA]</scope>
    <source>
        <strain evidence="1 2">VS20</strain>
    </source>
</reference>
<proteinExistence type="predicted"/>
<dbReference type="OMA" id="HASVQWS"/>
<dbReference type="PANTHER" id="PTHR13510:SF44">
    <property type="entry name" value="RABENOSYN-5"/>
    <property type="match status" value="1"/>
</dbReference>
<dbReference type="AlphaFoldDB" id="T0RD08"/>
<evidence type="ECO:0000313" key="1">
    <source>
        <dbReference type="EMBL" id="EQC30118.1"/>
    </source>
</evidence>
<dbReference type="InterPro" id="IPR013083">
    <property type="entry name" value="Znf_RING/FYVE/PHD"/>
</dbReference>
<evidence type="ECO:0000313" key="2">
    <source>
        <dbReference type="Proteomes" id="UP000030762"/>
    </source>
</evidence>
<dbReference type="CDD" id="cd00065">
    <property type="entry name" value="FYVE_like_SF"/>
    <property type="match status" value="1"/>
</dbReference>
<protein>
    <recommendedName>
        <fullName evidence="3">FYVE zinc finger domain-containing protein</fullName>
    </recommendedName>
</protein>
<dbReference type="OrthoDB" id="10342248at2759"/>
<dbReference type="VEuPathDB" id="FungiDB:SDRG_12178"/>
<dbReference type="PANTHER" id="PTHR13510">
    <property type="entry name" value="FYVE-FINGER-CONTAINING RAB5 EFFECTOR PROTEIN RABENOSYN-5-RELATED"/>
    <property type="match status" value="1"/>
</dbReference>
<dbReference type="InParanoid" id="T0RD08"/>
<name>T0RD08_SAPDV</name>
<organism evidence="1 2">
    <name type="scientific">Saprolegnia diclina (strain VS20)</name>
    <dbReference type="NCBI Taxonomy" id="1156394"/>
    <lineage>
        <taxon>Eukaryota</taxon>
        <taxon>Sar</taxon>
        <taxon>Stramenopiles</taxon>
        <taxon>Oomycota</taxon>
        <taxon>Saprolegniomycetes</taxon>
        <taxon>Saprolegniales</taxon>
        <taxon>Saprolegniaceae</taxon>
        <taxon>Saprolegnia</taxon>
    </lineage>
</organism>
<dbReference type="EMBL" id="JH767178">
    <property type="protein sequence ID" value="EQC30118.1"/>
    <property type="molecule type" value="Genomic_DNA"/>
</dbReference>
<keyword evidence="2" id="KW-1185">Reference proteome</keyword>
<dbReference type="SUPFAM" id="SSF57903">
    <property type="entry name" value="FYVE/PHD zinc finger"/>
    <property type="match status" value="1"/>
</dbReference>
<sequence length="425" mass="47267">MSLPLPRDFFTCPPLSPGDHGTLLAQAERLCHDTVLNAVTMARAPPTKVLVNAFTKRRAQLHAGTDIYAPEHYGITGSSQIKASYDELYDFFHLNSDDKVRTYGKVLGQAVVDRQTLYNLSAPGATTSPMHAGVQWSVIACPFISSAITLKRDSCFLEVLDTITFDDKATGRRRRGFVRAIHSIALDCCPSLRQSHSIVRSSFVRSGHVFLETSVPGLFDHYFAYVIGDPGLTPKFFNLKVCERMVGQMLNLEPHLALKRLPALLLGGASRPSYRSGARITYCESCDTKFQFLRSKHHCYHCRQFVGAAFKRTRSPCSTTRPRRSFGYVPTAFAATRPSARCEGDVPRPPCLQWSRATTALTRMRAGPIAARYSSATGRRRKLRLSLRRTAQHRLAFSWISATVLLRVAPLAPSTSTTNDNIIEL</sequence>
<dbReference type="eggNOG" id="ENOG502QPNE">
    <property type="taxonomic scope" value="Eukaryota"/>
</dbReference>
<dbReference type="InterPro" id="IPR011011">
    <property type="entry name" value="Znf_FYVE_PHD"/>
</dbReference>
<dbReference type="Proteomes" id="UP000030762">
    <property type="component" value="Unassembled WGS sequence"/>
</dbReference>
<dbReference type="InterPro" id="IPR052727">
    <property type="entry name" value="Rab4/Rab5_effector"/>
</dbReference>
<dbReference type="Gene3D" id="3.30.40.10">
    <property type="entry name" value="Zinc/RING finger domain, C3HC4 (zinc finger)"/>
    <property type="match status" value="1"/>
</dbReference>
<gene>
    <name evidence="1" type="ORF">SDRG_12178</name>
</gene>
<dbReference type="GeneID" id="19952905"/>
<evidence type="ECO:0008006" key="3">
    <source>
        <dbReference type="Google" id="ProtNLM"/>
    </source>
</evidence>